<evidence type="ECO:0008006" key="4">
    <source>
        <dbReference type="Google" id="ProtNLM"/>
    </source>
</evidence>
<feature type="transmembrane region" description="Helical" evidence="1">
    <location>
        <begin position="303"/>
        <end position="322"/>
    </location>
</feature>
<feature type="transmembrane region" description="Helical" evidence="1">
    <location>
        <begin position="58"/>
        <end position="82"/>
    </location>
</feature>
<sequence length="330" mass="35226">MAIPAIAVSVCFAISFRFEQDWHWLLLLLFKGFVMGSALGILRGVSLLCLASHYRNNFSLVSMQSGVAAMIGAASYTALAWSGLRNDHYQGLEIANFGLSFGTLALASLLLRKSKLSETLAVTMKHTQSHPPKPGNTVFHAGYLMLFFSLFVWPTFAVMLVSTPPSNQFPEFGAYVLFAAFAAGTITSIYASSAHARSKLGPVNIFIAASIVAGCSALAPAWSPYFYISLAWGCVYGAMLGAMLTLHVKVTTAFHSSGISYHPRMVRNFQVVSVASGIVAGSGVFLAGVFVQWEGGMRGVLTGYGVAMVVGGALMGVGRWLGWRGLRAVV</sequence>
<name>A0A6G1JI77_9PLEO</name>
<keyword evidence="1" id="KW-0472">Membrane</keyword>
<dbReference type="InterPro" id="IPR036259">
    <property type="entry name" value="MFS_trans_sf"/>
</dbReference>
<keyword evidence="1" id="KW-0812">Transmembrane</keyword>
<feature type="transmembrane region" description="Helical" evidence="1">
    <location>
        <begin position="94"/>
        <end position="111"/>
    </location>
</feature>
<gene>
    <name evidence="2" type="ORF">K458DRAFT_289350</name>
</gene>
<dbReference type="AlphaFoldDB" id="A0A6G1JI77"/>
<dbReference type="EMBL" id="MU005571">
    <property type="protein sequence ID" value="KAF2689853.1"/>
    <property type="molecule type" value="Genomic_DNA"/>
</dbReference>
<accession>A0A6G1JI77</accession>
<evidence type="ECO:0000313" key="3">
    <source>
        <dbReference type="Proteomes" id="UP000799291"/>
    </source>
</evidence>
<feature type="transmembrane region" description="Helical" evidence="1">
    <location>
        <begin position="27"/>
        <end position="51"/>
    </location>
</feature>
<feature type="transmembrane region" description="Helical" evidence="1">
    <location>
        <begin position="172"/>
        <end position="191"/>
    </location>
</feature>
<organism evidence="2 3">
    <name type="scientific">Lentithecium fluviatile CBS 122367</name>
    <dbReference type="NCBI Taxonomy" id="1168545"/>
    <lineage>
        <taxon>Eukaryota</taxon>
        <taxon>Fungi</taxon>
        <taxon>Dikarya</taxon>
        <taxon>Ascomycota</taxon>
        <taxon>Pezizomycotina</taxon>
        <taxon>Dothideomycetes</taxon>
        <taxon>Pleosporomycetidae</taxon>
        <taxon>Pleosporales</taxon>
        <taxon>Massarineae</taxon>
        <taxon>Lentitheciaceae</taxon>
        <taxon>Lentithecium</taxon>
    </lineage>
</organism>
<dbReference type="OrthoDB" id="3797192at2759"/>
<feature type="transmembrane region" description="Helical" evidence="1">
    <location>
        <begin position="225"/>
        <end position="248"/>
    </location>
</feature>
<dbReference type="SUPFAM" id="SSF103473">
    <property type="entry name" value="MFS general substrate transporter"/>
    <property type="match status" value="1"/>
</dbReference>
<protein>
    <recommendedName>
        <fullName evidence="4">MFS general substrate transporter</fullName>
    </recommendedName>
</protein>
<feature type="transmembrane region" description="Helical" evidence="1">
    <location>
        <begin position="203"/>
        <end position="219"/>
    </location>
</feature>
<reference evidence="2" key="1">
    <citation type="journal article" date="2020" name="Stud. Mycol.">
        <title>101 Dothideomycetes genomes: a test case for predicting lifestyles and emergence of pathogens.</title>
        <authorList>
            <person name="Haridas S."/>
            <person name="Albert R."/>
            <person name="Binder M."/>
            <person name="Bloem J."/>
            <person name="Labutti K."/>
            <person name="Salamov A."/>
            <person name="Andreopoulos B."/>
            <person name="Baker S."/>
            <person name="Barry K."/>
            <person name="Bills G."/>
            <person name="Bluhm B."/>
            <person name="Cannon C."/>
            <person name="Castanera R."/>
            <person name="Culley D."/>
            <person name="Daum C."/>
            <person name="Ezra D."/>
            <person name="Gonzalez J."/>
            <person name="Henrissat B."/>
            <person name="Kuo A."/>
            <person name="Liang C."/>
            <person name="Lipzen A."/>
            <person name="Lutzoni F."/>
            <person name="Magnuson J."/>
            <person name="Mondo S."/>
            <person name="Nolan M."/>
            <person name="Ohm R."/>
            <person name="Pangilinan J."/>
            <person name="Park H.-J."/>
            <person name="Ramirez L."/>
            <person name="Alfaro M."/>
            <person name="Sun H."/>
            <person name="Tritt A."/>
            <person name="Yoshinaga Y."/>
            <person name="Zwiers L.-H."/>
            <person name="Turgeon B."/>
            <person name="Goodwin S."/>
            <person name="Spatafora J."/>
            <person name="Crous P."/>
            <person name="Grigoriev I."/>
        </authorList>
    </citation>
    <scope>NUCLEOTIDE SEQUENCE</scope>
    <source>
        <strain evidence="2">CBS 122367</strain>
    </source>
</reference>
<dbReference type="Proteomes" id="UP000799291">
    <property type="component" value="Unassembled WGS sequence"/>
</dbReference>
<keyword evidence="3" id="KW-1185">Reference proteome</keyword>
<keyword evidence="1" id="KW-1133">Transmembrane helix</keyword>
<evidence type="ECO:0000256" key="1">
    <source>
        <dbReference type="SAM" id="Phobius"/>
    </source>
</evidence>
<feature type="transmembrane region" description="Helical" evidence="1">
    <location>
        <begin position="138"/>
        <end position="160"/>
    </location>
</feature>
<feature type="transmembrane region" description="Helical" evidence="1">
    <location>
        <begin position="269"/>
        <end position="291"/>
    </location>
</feature>
<evidence type="ECO:0000313" key="2">
    <source>
        <dbReference type="EMBL" id="KAF2689853.1"/>
    </source>
</evidence>
<proteinExistence type="predicted"/>